<protein>
    <submittedName>
        <fullName evidence="1">Uncharacterized protein</fullName>
    </submittedName>
</protein>
<gene>
    <name evidence="1" type="ORF">MS2017_0860</name>
</gene>
<dbReference type="InterPro" id="IPR013321">
    <property type="entry name" value="Arc_rbn_hlx_hlx"/>
</dbReference>
<dbReference type="Gene3D" id="1.10.1220.10">
    <property type="entry name" value="Met repressor-like"/>
    <property type="match status" value="1"/>
</dbReference>
<dbReference type="Proteomes" id="UP000278334">
    <property type="component" value="Chromosome"/>
</dbReference>
<accession>A0A3G3IM79</accession>
<organism evidence="1 2">
    <name type="scientific">Bathymodiolus thermophilus thioautotrophic gill symbiont</name>
    <dbReference type="NCBI Taxonomy" id="2360"/>
    <lineage>
        <taxon>Bacteria</taxon>
        <taxon>Pseudomonadati</taxon>
        <taxon>Pseudomonadota</taxon>
        <taxon>Gammaproteobacteria</taxon>
        <taxon>sulfur-oxidizing symbionts</taxon>
    </lineage>
</organism>
<dbReference type="EMBL" id="CP024634">
    <property type="protein sequence ID" value="AYQ56582.1"/>
    <property type="molecule type" value="Genomic_DNA"/>
</dbReference>
<sequence>MVIFLNLVLAGLRLGLKNYQASETRILDDYLYLYKGLIMSFLYINKQAVMHSIQELETQQVNLNIPTYLLNDIDEITEKYKVDRSEVLIEAAKSYVASIVEQDVHERLYKAFQGVRQMREGKTPKTSARSLLDEL</sequence>
<proteinExistence type="predicted"/>
<reference evidence="1 2" key="1">
    <citation type="submission" date="2017-11" db="EMBL/GenBank/DDBJ databases">
        <title>Genome sequence of the bacterial symbiont EPR9N from a vent mussel Bathymodiolus thermophilus.</title>
        <authorList>
            <person name="Won Y.-J."/>
        </authorList>
    </citation>
    <scope>NUCLEOTIDE SEQUENCE [LARGE SCALE GENOMIC DNA]</scope>
    <source>
        <strain evidence="1 2">EPR9N</strain>
    </source>
</reference>
<dbReference type="GO" id="GO:0006355">
    <property type="term" value="P:regulation of DNA-templated transcription"/>
    <property type="evidence" value="ECO:0007669"/>
    <property type="project" value="InterPro"/>
</dbReference>
<evidence type="ECO:0000313" key="2">
    <source>
        <dbReference type="Proteomes" id="UP000278334"/>
    </source>
</evidence>
<evidence type="ECO:0000313" key="1">
    <source>
        <dbReference type="EMBL" id="AYQ56582.1"/>
    </source>
</evidence>
<dbReference type="KEGG" id="bthg:MS2017_0860"/>
<dbReference type="AlphaFoldDB" id="A0A3G3IM79"/>
<name>A0A3G3IM79_9GAMM</name>